<name>A0ABR9DE68_9GAMM</name>
<dbReference type="Pfam" id="PF13489">
    <property type="entry name" value="Methyltransf_23"/>
    <property type="match status" value="1"/>
</dbReference>
<accession>A0ABR9DE68</accession>
<protein>
    <submittedName>
        <fullName evidence="1">Methyltransferase domain-containing protein</fullName>
    </submittedName>
</protein>
<dbReference type="GO" id="GO:0008168">
    <property type="term" value="F:methyltransferase activity"/>
    <property type="evidence" value="ECO:0007669"/>
    <property type="project" value="UniProtKB-KW"/>
</dbReference>
<keyword evidence="2" id="KW-1185">Reference proteome</keyword>
<dbReference type="SUPFAM" id="SSF53335">
    <property type="entry name" value="S-adenosyl-L-methionine-dependent methyltransferases"/>
    <property type="match status" value="1"/>
</dbReference>
<dbReference type="Proteomes" id="UP000641152">
    <property type="component" value="Unassembled WGS sequence"/>
</dbReference>
<dbReference type="RefSeq" id="WP_192393936.1">
    <property type="nucleotide sequence ID" value="NZ_CAJHIU010000002.1"/>
</dbReference>
<dbReference type="CDD" id="cd02440">
    <property type="entry name" value="AdoMet_MTases"/>
    <property type="match status" value="1"/>
</dbReference>
<dbReference type="Gene3D" id="3.40.50.150">
    <property type="entry name" value="Vaccinia Virus protein VP39"/>
    <property type="match status" value="1"/>
</dbReference>
<keyword evidence="1" id="KW-0808">Transferase</keyword>
<keyword evidence="1" id="KW-0489">Methyltransferase</keyword>
<evidence type="ECO:0000313" key="1">
    <source>
        <dbReference type="EMBL" id="MBD9361076.1"/>
    </source>
</evidence>
<sequence length="220" mass="25713">MYWRIEKLKHSIMSFSLELAIKLRAILWKIKEKNYPKSKDGKILFHIGCGDINSPEFINIDARKDKHVHIVTHNISRLWMIPSDTADLIYMCHILEHVPRYHVATVLKEMYRILKPNGKLRLSVPDFDCIVAIYQDTNNDIQLISPPLMGGQDYPENFHFEVYNKSHLEKTLQLNGFCNILPWDPNKVEHHNFNDWASKTITISDKEYVISLNLEASKIA</sequence>
<organism evidence="1 2">
    <name type="scientific">Methylomonas fluvii</name>
    <dbReference type="NCBI Taxonomy" id="1854564"/>
    <lineage>
        <taxon>Bacteria</taxon>
        <taxon>Pseudomonadati</taxon>
        <taxon>Pseudomonadota</taxon>
        <taxon>Gammaproteobacteria</taxon>
        <taxon>Methylococcales</taxon>
        <taxon>Methylococcaceae</taxon>
        <taxon>Methylomonas</taxon>
    </lineage>
</organism>
<reference evidence="1 2" key="1">
    <citation type="submission" date="2020-09" db="EMBL/GenBank/DDBJ databases">
        <title>Methylomonas albis sp. nov. and Methylomonas fluvii sp. nov.: Two cold-adapted methanotrophs from the River Elbe and an amended description of Methylovulum psychrotolerans strain Eb1.</title>
        <authorList>
            <person name="Bussmann I.K."/>
            <person name="Klings K.-W."/>
            <person name="Warnstedt J."/>
            <person name="Hoppert M."/>
            <person name="Saborowski A."/>
            <person name="Horn F."/>
            <person name="Liebner S."/>
        </authorList>
    </citation>
    <scope>NUCLEOTIDE SEQUENCE [LARGE SCALE GENOMIC DNA]</scope>
    <source>
        <strain evidence="1 2">EbB</strain>
    </source>
</reference>
<evidence type="ECO:0000313" key="2">
    <source>
        <dbReference type="Proteomes" id="UP000641152"/>
    </source>
</evidence>
<gene>
    <name evidence="1" type="ORF">EBB_11140</name>
</gene>
<dbReference type="EMBL" id="JACXST010000002">
    <property type="protein sequence ID" value="MBD9361076.1"/>
    <property type="molecule type" value="Genomic_DNA"/>
</dbReference>
<proteinExistence type="predicted"/>
<dbReference type="GO" id="GO:0032259">
    <property type="term" value="P:methylation"/>
    <property type="evidence" value="ECO:0007669"/>
    <property type="project" value="UniProtKB-KW"/>
</dbReference>
<comment type="caution">
    <text evidence="1">The sequence shown here is derived from an EMBL/GenBank/DDBJ whole genome shotgun (WGS) entry which is preliminary data.</text>
</comment>
<dbReference type="InterPro" id="IPR029063">
    <property type="entry name" value="SAM-dependent_MTases_sf"/>
</dbReference>